<evidence type="ECO:0000313" key="2">
    <source>
        <dbReference type="EMBL" id="KAF9337294.1"/>
    </source>
</evidence>
<keyword evidence="1" id="KW-0732">Signal</keyword>
<evidence type="ECO:0000313" key="3">
    <source>
        <dbReference type="Proteomes" id="UP000696485"/>
    </source>
</evidence>
<accession>A0A9P5SS67</accession>
<sequence length="244" mass="25620">MKSAAFFAFFLAMFAMFFSSSVAAESSALEKRATKTTQPVGAAFDATVDLLVKEHAEIVVKAFADVCTDADLNSALKTNLRVQISGLINVDFGLGTRLSAALSTSIKAAVKAEVDAEIESEFTANLKVNIGAIIIKQCPKKDAACIKLQAKKIVQEAVKLTTKASVKIAAQITAKIQAKVKAAIDIQVKKFSINLILVKINVTGGVDVSNSIGIKFKAAAGLVVKACADIVAKQASKIRAICSA</sequence>
<organism evidence="2 3">
    <name type="scientific">Podila minutissima</name>
    <dbReference type="NCBI Taxonomy" id="64525"/>
    <lineage>
        <taxon>Eukaryota</taxon>
        <taxon>Fungi</taxon>
        <taxon>Fungi incertae sedis</taxon>
        <taxon>Mucoromycota</taxon>
        <taxon>Mortierellomycotina</taxon>
        <taxon>Mortierellomycetes</taxon>
        <taxon>Mortierellales</taxon>
        <taxon>Mortierellaceae</taxon>
        <taxon>Podila</taxon>
    </lineage>
</organism>
<dbReference type="Proteomes" id="UP000696485">
    <property type="component" value="Unassembled WGS sequence"/>
</dbReference>
<gene>
    <name evidence="2" type="ORF">BG006_005505</name>
</gene>
<keyword evidence="3" id="KW-1185">Reference proteome</keyword>
<proteinExistence type="predicted"/>
<dbReference type="AlphaFoldDB" id="A0A9P5SS67"/>
<name>A0A9P5SS67_9FUNG</name>
<feature type="signal peptide" evidence="1">
    <location>
        <begin position="1"/>
        <end position="23"/>
    </location>
</feature>
<reference evidence="2" key="1">
    <citation type="journal article" date="2020" name="Fungal Divers.">
        <title>Resolving the Mortierellaceae phylogeny through synthesis of multi-gene phylogenetics and phylogenomics.</title>
        <authorList>
            <person name="Vandepol N."/>
            <person name="Liber J."/>
            <person name="Desiro A."/>
            <person name="Na H."/>
            <person name="Kennedy M."/>
            <person name="Barry K."/>
            <person name="Grigoriev I.V."/>
            <person name="Miller A.N."/>
            <person name="O'Donnell K."/>
            <person name="Stajich J.E."/>
            <person name="Bonito G."/>
        </authorList>
    </citation>
    <scope>NUCLEOTIDE SEQUENCE</scope>
    <source>
        <strain evidence="2">NVP1</strain>
    </source>
</reference>
<comment type="caution">
    <text evidence="2">The sequence shown here is derived from an EMBL/GenBank/DDBJ whole genome shotgun (WGS) entry which is preliminary data.</text>
</comment>
<protein>
    <submittedName>
        <fullName evidence="2">Uncharacterized protein</fullName>
    </submittedName>
</protein>
<dbReference type="EMBL" id="JAAAUY010000031">
    <property type="protein sequence ID" value="KAF9337294.1"/>
    <property type="molecule type" value="Genomic_DNA"/>
</dbReference>
<evidence type="ECO:0000256" key="1">
    <source>
        <dbReference type="SAM" id="SignalP"/>
    </source>
</evidence>
<feature type="chain" id="PRO_5040119320" evidence="1">
    <location>
        <begin position="24"/>
        <end position="244"/>
    </location>
</feature>